<keyword evidence="2" id="KW-0812">Transmembrane</keyword>
<feature type="compositionally biased region" description="Polar residues" evidence="1">
    <location>
        <begin position="1"/>
        <end position="10"/>
    </location>
</feature>
<organism evidence="3 4">
    <name type="scientific">Schaalia odontolytica</name>
    <dbReference type="NCBI Taxonomy" id="1660"/>
    <lineage>
        <taxon>Bacteria</taxon>
        <taxon>Bacillati</taxon>
        <taxon>Actinomycetota</taxon>
        <taxon>Actinomycetes</taxon>
        <taxon>Actinomycetales</taxon>
        <taxon>Actinomycetaceae</taxon>
        <taxon>Schaalia</taxon>
    </lineage>
</organism>
<dbReference type="AlphaFoldDB" id="A0A2X0VP94"/>
<dbReference type="GeneID" id="93758627"/>
<dbReference type="RefSeq" id="WP_111823818.1">
    <property type="nucleotide sequence ID" value="NZ_CBDERX010000046.1"/>
</dbReference>
<reference evidence="3 4" key="1">
    <citation type="submission" date="2018-06" db="EMBL/GenBank/DDBJ databases">
        <authorList>
            <consortium name="Pathogen Informatics"/>
            <person name="Doyle S."/>
        </authorList>
    </citation>
    <scope>NUCLEOTIDE SEQUENCE [LARGE SCALE GENOMIC DNA]</scope>
    <source>
        <strain evidence="3 4">NCTC9935</strain>
    </source>
</reference>
<dbReference type="OrthoDB" id="3259185at2"/>
<name>A0A2X0VP94_9ACTO</name>
<feature type="transmembrane region" description="Helical" evidence="2">
    <location>
        <begin position="72"/>
        <end position="93"/>
    </location>
</feature>
<sequence>MSAHQRSSRQGAERSPYESQEERRYDVQPWRKAAYYGGAVLVAIGFILFFVPFLAVFSFLSTFAPGPGGPGPGFFAAFRAFPVGFVGFFLILAGQSLRAVGRQGLAGSGVVLSPEGEARDAEPWQRSKGAQLQDALEEVPIIRDAVACGAGGETQIRVRCSSCGYLETEDARFCSGCGASMFPS</sequence>
<dbReference type="Proteomes" id="UP000250192">
    <property type="component" value="Unassembled WGS sequence"/>
</dbReference>
<evidence type="ECO:0000256" key="2">
    <source>
        <dbReference type="SAM" id="Phobius"/>
    </source>
</evidence>
<accession>A0A2X0VP94</accession>
<dbReference type="EMBL" id="UAPR01000004">
    <property type="protein sequence ID" value="SPT55772.1"/>
    <property type="molecule type" value="Genomic_DNA"/>
</dbReference>
<keyword evidence="2" id="KW-0472">Membrane</keyword>
<feature type="region of interest" description="Disordered" evidence="1">
    <location>
        <begin position="1"/>
        <end position="20"/>
    </location>
</feature>
<evidence type="ECO:0008006" key="5">
    <source>
        <dbReference type="Google" id="ProtNLM"/>
    </source>
</evidence>
<evidence type="ECO:0000313" key="4">
    <source>
        <dbReference type="Proteomes" id="UP000250192"/>
    </source>
</evidence>
<evidence type="ECO:0000313" key="3">
    <source>
        <dbReference type="EMBL" id="SPT55772.1"/>
    </source>
</evidence>
<gene>
    <name evidence="3" type="ORF">NCTC9935_01282</name>
</gene>
<feature type="transmembrane region" description="Helical" evidence="2">
    <location>
        <begin position="33"/>
        <end position="60"/>
    </location>
</feature>
<proteinExistence type="predicted"/>
<keyword evidence="2" id="KW-1133">Transmembrane helix</keyword>
<protein>
    <recommendedName>
        <fullName evidence="5">Zinc ribbon domain-containing protein</fullName>
    </recommendedName>
</protein>
<keyword evidence="4" id="KW-1185">Reference proteome</keyword>
<evidence type="ECO:0000256" key="1">
    <source>
        <dbReference type="SAM" id="MobiDB-lite"/>
    </source>
</evidence>
<feature type="compositionally biased region" description="Basic and acidic residues" evidence="1">
    <location>
        <begin position="11"/>
        <end position="20"/>
    </location>
</feature>